<dbReference type="RefSeq" id="WP_156029228.1">
    <property type="nucleotide sequence ID" value="NZ_AP024613.1"/>
</dbReference>
<protein>
    <recommendedName>
        <fullName evidence="4">DUF2845 domain-containing protein</fullName>
    </recommendedName>
</protein>
<organism evidence="2 3">
    <name type="scientific">Shewanella algae</name>
    <dbReference type="NCBI Taxonomy" id="38313"/>
    <lineage>
        <taxon>Bacteria</taxon>
        <taxon>Pseudomonadati</taxon>
        <taxon>Pseudomonadota</taxon>
        <taxon>Gammaproteobacteria</taxon>
        <taxon>Alteromonadales</taxon>
        <taxon>Shewanellaceae</taxon>
        <taxon>Shewanella</taxon>
    </lineage>
</organism>
<dbReference type="EMBL" id="AP024613">
    <property type="protein sequence ID" value="BCV47097.1"/>
    <property type="molecule type" value="Genomic_DNA"/>
</dbReference>
<evidence type="ECO:0000313" key="3">
    <source>
        <dbReference type="Proteomes" id="UP000825078"/>
    </source>
</evidence>
<feature type="chain" id="PRO_5041994931" description="DUF2845 domain-containing protein" evidence="1">
    <location>
        <begin position="20"/>
        <end position="105"/>
    </location>
</feature>
<evidence type="ECO:0000256" key="1">
    <source>
        <dbReference type="SAM" id="SignalP"/>
    </source>
</evidence>
<accession>A0AAD1KEV7</accession>
<dbReference type="AlphaFoldDB" id="A0AAD1KEV7"/>
<name>A0AAD1KEV7_9GAMM</name>
<proteinExistence type="predicted"/>
<evidence type="ECO:0000313" key="2">
    <source>
        <dbReference type="EMBL" id="BCV47097.1"/>
    </source>
</evidence>
<reference evidence="2" key="1">
    <citation type="submission" date="2021-05" db="EMBL/GenBank/DDBJ databases">
        <title>Molecular characterization for Shewanella algae harboring chromosomal blaOXA-55-like strains isolated from clinical and environment sample.</title>
        <authorList>
            <person name="Ohama Y."/>
            <person name="Aoki K."/>
            <person name="Harada S."/>
            <person name="Moriya K."/>
            <person name="Ishii Y."/>
            <person name="Tateda K."/>
        </authorList>
    </citation>
    <scope>NUCLEOTIDE SEQUENCE</scope>
    <source>
        <strain evidence="2">TUM17379</strain>
    </source>
</reference>
<sequence length="105" mass="11443">MKKLLLCLSLCLLALPAIACDSFRLKDGKLLHCGMSRIKLLELAGSPMDKYTQTLGVDSGRATAGKTVEVWSYRLQGSIGGEYLLTVTLSNGQVQNIVSEQQDRL</sequence>
<evidence type="ECO:0008006" key="4">
    <source>
        <dbReference type="Google" id="ProtNLM"/>
    </source>
</evidence>
<keyword evidence="1" id="KW-0732">Signal</keyword>
<dbReference type="GeneID" id="99802163"/>
<dbReference type="Proteomes" id="UP000825078">
    <property type="component" value="Chromosome"/>
</dbReference>
<feature type="signal peptide" evidence="1">
    <location>
        <begin position="1"/>
        <end position="19"/>
    </location>
</feature>
<gene>
    <name evidence="2" type="ORF">TUM17379_41150</name>
</gene>